<keyword evidence="1" id="KW-0472">Membrane</keyword>
<evidence type="ECO:0000313" key="2">
    <source>
        <dbReference type="EMBL" id="TCC90415.1"/>
    </source>
</evidence>
<feature type="transmembrane region" description="Helical" evidence="1">
    <location>
        <begin position="12"/>
        <end position="33"/>
    </location>
</feature>
<reference evidence="2 3" key="1">
    <citation type="submission" date="2019-02" db="EMBL/GenBank/DDBJ databases">
        <title>Pedobacter sp. RP-1-13 sp. nov., isolated from Arctic soil.</title>
        <authorList>
            <person name="Dahal R.H."/>
        </authorList>
    </citation>
    <scope>NUCLEOTIDE SEQUENCE [LARGE SCALE GENOMIC DNA]</scope>
    <source>
        <strain evidence="2 3">RP-1-13</strain>
    </source>
</reference>
<protein>
    <submittedName>
        <fullName evidence="2">Uncharacterized protein</fullName>
    </submittedName>
</protein>
<proteinExistence type="predicted"/>
<dbReference type="Proteomes" id="UP000292884">
    <property type="component" value="Unassembled WGS sequence"/>
</dbReference>
<organism evidence="2 3">
    <name type="scientific">Pedobacter frigiditerrae</name>
    <dbReference type="NCBI Taxonomy" id="2530452"/>
    <lineage>
        <taxon>Bacteria</taxon>
        <taxon>Pseudomonadati</taxon>
        <taxon>Bacteroidota</taxon>
        <taxon>Sphingobacteriia</taxon>
        <taxon>Sphingobacteriales</taxon>
        <taxon>Sphingobacteriaceae</taxon>
        <taxon>Pedobacter</taxon>
    </lineage>
</organism>
<dbReference type="AlphaFoldDB" id="A0A4R0MTN0"/>
<feature type="transmembrane region" description="Helical" evidence="1">
    <location>
        <begin position="45"/>
        <end position="64"/>
    </location>
</feature>
<sequence>MMEQNFKNHSRYVKGYHFLLSFLILTGTIGAIFNFYHSWSNANHYNSALLLILFLIAIILFWYVRQFPLKAQDRAIFAQENLRYFTLSGKLLPKELRGSQIIALRFASDDEFVMLVDKAVTEELSAREIKSSIKNWREDRYRM</sequence>
<keyword evidence="1" id="KW-0812">Transmembrane</keyword>
<comment type="caution">
    <text evidence="2">The sequence shown here is derived from an EMBL/GenBank/DDBJ whole genome shotgun (WGS) entry which is preliminary data.</text>
</comment>
<dbReference type="InterPro" id="IPR045385">
    <property type="entry name" value="DUF6526"/>
</dbReference>
<evidence type="ECO:0000256" key="1">
    <source>
        <dbReference type="SAM" id="Phobius"/>
    </source>
</evidence>
<keyword evidence="1" id="KW-1133">Transmembrane helix</keyword>
<gene>
    <name evidence="2" type="ORF">EZ428_14165</name>
</gene>
<accession>A0A4R0MTN0</accession>
<dbReference type="EMBL" id="SJSK01000003">
    <property type="protein sequence ID" value="TCC90415.1"/>
    <property type="molecule type" value="Genomic_DNA"/>
</dbReference>
<dbReference type="Pfam" id="PF20136">
    <property type="entry name" value="DUF6526"/>
    <property type="match status" value="1"/>
</dbReference>
<keyword evidence="3" id="KW-1185">Reference proteome</keyword>
<evidence type="ECO:0000313" key="3">
    <source>
        <dbReference type="Proteomes" id="UP000292884"/>
    </source>
</evidence>
<name>A0A4R0MTN0_9SPHI</name>
<dbReference type="OrthoDB" id="765463at2"/>